<dbReference type="RefSeq" id="WP_307160437.1">
    <property type="nucleotide sequence ID" value="NZ_JAUSWH010000030.1"/>
</dbReference>
<accession>A0ABU0ILW2</accession>
<sequence>MSEPYANPLIDSAEICRAGAELRAILQRGHVEATHLAVIGSAALGTQIRRDIDLAIGTTQAKQEVLAQLSQFRGERPATPNSARLLFCLTVDGRHIELNVMTLAYIALLHANLSDAAAQLSAQDRTGFVQRKTQFRDERREREMDEYKTTLYQRFCPDFLWTTDDQIVRGLAESFARRGDPLPLWLSESRMHRGNQSSRGEEHAACDLADVASAASPKTSARASSLAPAELSFRGRRYGWPRGLKALGWVTQYNDWHCRSADNRAGGHRFHKSGAGDRTR</sequence>
<gene>
    <name evidence="1" type="ORF">QO005_004721</name>
</gene>
<proteinExistence type="predicted"/>
<evidence type="ECO:0000313" key="1">
    <source>
        <dbReference type="EMBL" id="MDQ0458360.1"/>
    </source>
</evidence>
<dbReference type="Proteomes" id="UP001235269">
    <property type="component" value="Unassembled WGS sequence"/>
</dbReference>
<evidence type="ECO:0000313" key="2">
    <source>
        <dbReference type="Proteomes" id="UP001235269"/>
    </source>
</evidence>
<evidence type="ECO:0008006" key="3">
    <source>
        <dbReference type="Google" id="ProtNLM"/>
    </source>
</evidence>
<organism evidence="1 2">
    <name type="scientific">Rhizobium paknamense</name>
    <dbReference type="NCBI Taxonomy" id="1206817"/>
    <lineage>
        <taxon>Bacteria</taxon>
        <taxon>Pseudomonadati</taxon>
        <taxon>Pseudomonadota</taxon>
        <taxon>Alphaproteobacteria</taxon>
        <taxon>Hyphomicrobiales</taxon>
        <taxon>Rhizobiaceae</taxon>
        <taxon>Rhizobium/Agrobacterium group</taxon>
        <taxon>Rhizobium</taxon>
    </lineage>
</organism>
<protein>
    <recommendedName>
        <fullName evidence="3">Nucleotidyltransferase domain-containing protein</fullName>
    </recommendedName>
</protein>
<reference evidence="1 2" key="1">
    <citation type="submission" date="2023-07" db="EMBL/GenBank/DDBJ databases">
        <title>Genomic Encyclopedia of Type Strains, Phase IV (KMG-IV): sequencing the most valuable type-strain genomes for metagenomic binning, comparative biology and taxonomic classification.</title>
        <authorList>
            <person name="Goeker M."/>
        </authorList>
    </citation>
    <scope>NUCLEOTIDE SEQUENCE [LARGE SCALE GENOMIC DNA]</scope>
    <source>
        <strain evidence="1 2">DSM 100301</strain>
    </source>
</reference>
<keyword evidence="2" id="KW-1185">Reference proteome</keyword>
<comment type="caution">
    <text evidence="1">The sequence shown here is derived from an EMBL/GenBank/DDBJ whole genome shotgun (WGS) entry which is preliminary data.</text>
</comment>
<dbReference type="EMBL" id="JAUSWH010000030">
    <property type="protein sequence ID" value="MDQ0458360.1"/>
    <property type="molecule type" value="Genomic_DNA"/>
</dbReference>
<name>A0ABU0ILW2_9HYPH</name>